<sequence length="230" mass="25494">MFGHLALVATVVVVGVISSATAFVPLTSFRPTNQRSSILRLSASKATLDEQTKWRLRFVLNGVPTAKGRKVDSLFVVEAQFVEEVGYEPPQGIVRQILSENEDEEGAGKMLEISNSYWKLSEDPDDRKDGLWVWGLFKEPLYPFMLLQLETKEVALPGEEGDSIKPLKLYAQINHSREKEEGVVLQASALSVRELETMKADPFGAATVEIYDEVNVGQLNIQPISSSVQA</sequence>
<dbReference type="EMBL" id="HBKQ01043177">
    <property type="protein sequence ID" value="CAE2267393.1"/>
    <property type="molecule type" value="Transcribed_RNA"/>
</dbReference>
<protein>
    <submittedName>
        <fullName evidence="1">Uncharacterized protein</fullName>
    </submittedName>
</protein>
<dbReference type="AlphaFoldDB" id="A0A7S4JLM2"/>
<proteinExistence type="predicted"/>
<accession>A0A7S4JLM2</accession>
<organism evidence="1">
    <name type="scientific">Odontella aurita</name>
    <dbReference type="NCBI Taxonomy" id="265563"/>
    <lineage>
        <taxon>Eukaryota</taxon>
        <taxon>Sar</taxon>
        <taxon>Stramenopiles</taxon>
        <taxon>Ochrophyta</taxon>
        <taxon>Bacillariophyta</taxon>
        <taxon>Mediophyceae</taxon>
        <taxon>Biddulphiophycidae</taxon>
        <taxon>Eupodiscales</taxon>
        <taxon>Odontellaceae</taxon>
        <taxon>Odontella</taxon>
    </lineage>
</organism>
<reference evidence="1" key="1">
    <citation type="submission" date="2021-01" db="EMBL/GenBank/DDBJ databases">
        <authorList>
            <person name="Corre E."/>
            <person name="Pelletier E."/>
            <person name="Niang G."/>
            <person name="Scheremetjew M."/>
            <person name="Finn R."/>
            <person name="Kale V."/>
            <person name="Holt S."/>
            <person name="Cochrane G."/>
            <person name="Meng A."/>
            <person name="Brown T."/>
            <person name="Cohen L."/>
        </authorList>
    </citation>
    <scope>NUCLEOTIDE SEQUENCE</scope>
    <source>
        <strain evidence="1">Isolate 1302-5</strain>
    </source>
</reference>
<name>A0A7S4JLM2_9STRA</name>
<gene>
    <name evidence="1" type="ORF">OAUR00152_LOCUS29750</name>
</gene>
<evidence type="ECO:0000313" key="1">
    <source>
        <dbReference type="EMBL" id="CAE2267393.1"/>
    </source>
</evidence>